<sequence>MPNFEASEELKQYAREYSASKIAERKRMKELYEKERDERLKAAGYVPTPVIAALASELEQETVQYGVTLLSQALKNKQASGATSSEPASKAPEAVHPEAQSSGNSSKPDIYTQIPSLPSSPSSSSTESDDQPLSQHIDKLLKTKPTKLTEFGTLDYERTQIEFSKNRIKLCEKFNLPTTHPLYPDIPEPVSLQQPEPNQEPNQTPQRASEVVSEATTSEIPQQQESSTIHNLEKHLGGEMQPTPTKASKTVPGKTVLENQQTETIPEQTVPEQDASEQVASDHQSTEPEQQPEPPIIDLTSSDQQTASDQPSTYHTTQSEPSTIPDSILESEYIDEQLIRLSDEIQTLILRRTVPVPPIHYLDQWMDLKKSFDDLLDKLSSKCVSCHSAMLQKMLDDMHEAARVKELNYVPLLDITPFYPEEEYITRAARIHAGYKRRMREKDELLKKKDEQIKYLLEQMYKQAQP</sequence>
<gene>
    <name evidence="2" type="ORF">MtrunA17_Chr7g0215121</name>
</gene>
<dbReference type="EMBL" id="PSQE01000007">
    <property type="protein sequence ID" value="RHN44051.1"/>
    <property type="molecule type" value="Genomic_DNA"/>
</dbReference>
<dbReference type="Proteomes" id="UP000265566">
    <property type="component" value="Chromosome 7"/>
</dbReference>
<feature type="compositionally biased region" description="Low complexity" evidence="1">
    <location>
        <begin position="193"/>
        <end position="206"/>
    </location>
</feature>
<feature type="compositionally biased region" description="Polar residues" evidence="1">
    <location>
        <begin position="299"/>
        <end position="325"/>
    </location>
</feature>
<feature type="region of interest" description="Disordered" evidence="1">
    <location>
        <begin position="181"/>
        <end position="227"/>
    </location>
</feature>
<evidence type="ECO:0000313" key="3">
    <source>
        <dbReference type="Proteomes" id="UP000265566"/>
    </source>
</evidence>
<protein>
    <submittedName>
        <fullName evidence="2">Uncharacterized protein</fullName>
    </submittedName>
</protein>
<accession>A0A396GV24</accession>
<organism evidence="2 3">
    <name type="scientific">Medicago truncatula</name>
    <name type="common">Barrel medic</name>
    <name type="synonym">Medicago tribuloides</name>
    <dbReference type="NCBI Taxonomy" id="3880"/>
    <lineage>
        <taxon>Eukaryota</taxon>
        <taxon>Viridiplantae</taxon>
        <taxon>Streptophyta</taxon>
        <taxon>Embryophyta</taxon>
        <taxon>Tracheophyta</taxon>
        <taxon>Spermatophyta</taxon>
        <taxon>Magnoliopsida</taxon>
        <taxon>eudicotyledons</taxon>
        <taxon>Gunneridae</taxon>
        <taxon>Pentapetalae</taxon>
        <taxon>rosids</taxon>
        <taxon>fabids</taxon>
        <taxon>Fabales</taxon>
        <taxon>Fabaceae</taxon>
        <taxon>Papilionoideae</taxon>
        <taxon>50 kb inversion clade</taxon>
        <taxon>NPAAA clade</taxon>
        <taxon>Hologalegina</taxon>
        <taxon>IRL clade</taxon>
        <taxon>Trifolieae</taxon>
        <taxon>Medicago</taxon>
    </lineage>
</organism>
<feature type="compositionally biased region" description="Polar residues" evidence="1">
    <location>
        <begin position="214"/>
        <end position="227"/>
    </location>
</feature>
<evidence type="ECO:0000313" key="2">
    <source>
        <dbReference type="EMBL" id="RHN44051.1"/>
    </source>
</evidence>
<dbReference type="AlphaFoldDB" id="A0A396GV24"/>
<evidence type="ECO:0000256" key="1">
    <source>
        <dbReference type="SAM" id="MobiDB-lite"/>
    </source>
</evidence>
<name>A0A396GV24_MEDTR</name>
<reference evidence="3" key="1">
    <citation type="journal article" date="2018" name="Nat. Plants">
        <title>Whole-genome landscape of Medicago truncatula symbiotic genes.</title>
        <authorList>
            <person name="Pecrix Y."/>
            <person name="Staton S.E."/>
            <person name="Sallet E."/>
            <person name="Lelandais-Briere C."/>
            <person name="Moreau S."/>
            <person name="Carrere S."/>
            <person name="Blein T."/>
            <person name="Jardinaud M.F."/>
            <person name="Latrasse D."/>
            <person name="Zouine M."/>
            <person name="Zahm M."/>
            <person name="Kreplak J."/>
            <person name="Mayjonade B."/>
            <person name="Satge C."/>
            <person name="Perez M."/>
            <person name="Cauet S."/>
            <person name="Marande W."/>
            <person name="Chantry-Darmon C."/>
            <person name="Lopez-Roques C."/>
            <person name="Bouchez O."/>
            <person name="Berard A."/>
            <person name="Debelle F."/>
            <person name="Munos S."/>
            <person name="Bendahmane A."/>
            <person name="Berges H."/>
            <person name="Niebel A."/>
            <person name="Buitink J."/>
            <person name="Frugier F."/>
            <person name="Benhamed M."/>
            <person name="Crespi M."/>
            <person name="Gouzy J."/>
            <person name="Gamas P."/>
        </authorList>
    </citation>
    <scope>NUCLEOTIDE SEQUENCE [LARGE SCALE GENOMIC DNA]</scope>
    <source>
        <strain evidence="3">cv. Jemalong A17</strain>
    </source>
</reference>
<proteinExistence type="predicted"/>
<feature type="region of interest" description="Disordered" evidence="1">
    <location>
        <begin position="75"/>
        <end position="147"/>
    </location>
</feature>
<feature type="region of interest" description="Disordered" evidence="1">
    <location>
        <begin position="236"/>
        <end position="255"/>
    </location>
</feature>
<feature type="compositionally biased region" description="Polar residues" evidence="1">
    <location>
        <begin position="75"/>
        <end position="87"/>
    </location>
</feature>
<feature type="compositionally biased region" description="Polar residues" evidence="1">
    <location>
        <begin position="260"/>
        <end position="283"/>
    </location>
</feature>
<comment type="caution">
    <text evidence="2">The sequence shown here is derived from an EMBL/GenBank/DDBJ whole genome shotgun (WGS) entry which is preliminary data.</text>
</comment>
<dbReference type="Gramene" id="rna38100">
    <property type="protein sequence ID" value="RHN44051.1"/>
    <property type="gene ID" value="gene38100"/>
</dbReference>
<feature type="compositionally biased region" description="Low complexity" evidence="1">
    <location>
        <begin position="115"/>
        <end position="134"/>
    </location>
</feature>
<feature type="region of interest" description="Disordered" evidence="1">
    <location>
        <begin position="260"/>
        <end position="327"/>
    </location>
</feature>